<organism evidence="1 2">
    <name type="scientific">Caerostris extrusa</name>
    <name type="common">Bark spider</name>
    <name type="synonym">Caerostris bankana</name>
    <dbReference type="NCBI Taxonomy" id="172846"/>
    <lineage>
        <taxon>Eukaryota</taxon>
        <taxon>Metazoa</taxon>
        <taxon>Ecdysozoa</taxon>
        <taxon>Arthropoda</taxon>
        <taxon>Chelicerata</taxon>
        <taxon>Arachnida</taxon>
        <taxon>Araneae</taxon>
        <taxon>Araneomorphae</taxon>
        <taxon>Entelegynae</taxon>
        <taxon>Araneoidea</taxon>
        <taxon>Araneidae</taxon>
        <taxon>Caerostris</taxon>
    </lineage>
</organism>
<dbReference type="EMBL" id="BPLR01018240">
    <property type="protein sequence ID" value="GIY97990.1"/>
    <property type="molecule type" value="Genomic_DNA"/>
</dbReference>
<dbReference type="AlphaFoldDB" id="A0AAV4XS30"/>
<evidence type="ECO:0000313" key="1">
    <source>
        <dbReference type="EMBL" id="GIY97990.1"/>
    </source>
</evidence>
<proteinExistence type="predicted"/>
<sequence>MNYLQRILNNAKLRQHPPIFNLQPSRQPSPTSSSDQDTCFVFPLVHSRYLLLSLIFLDSAVSSLSERRIRSNSLPNGAF</sequence>
<protein>
    <submittedName>
        <fullName evidence="1">Uncharacterized protein</fullName>
    </submittedName>
</protein>
<gene>
    <name evidence="1" type="ORF">CEXT_386001</name>
</gene>
<name>A0AAV4XS30_CAEEX</name>
<accession>A0AAV4XS30</accession>
<evidence type="ECO:0000313" key="2">
    <source>
        <dbReference type="Proteomes" id="UP001054945"/>
    </source>
</evidence>
<dbReference type="Proteomes" id="UP001054945">
    <property type="component" value="Unassembled WGS sequence"/>
</dbReference>
<reference evidence="1 2" key="1">
    <citation type="submission" date="2021-06" db="EMBL/GenBank/DDBJ databases">
        <title>Caerostris extrusa draft genome.</title>
        <authorList>
            <person name="Kono N."/>
            <person name="Arakawa K."/>
        </authorList>
    </citation>
    <scope>NUCLEOTIDE SEQUENCE [LARGE SCALE GENOMIC DNA]</scope>
</reference>
<keyword evidence="2" id="KW-1185">Reference proteome</keyword>
<comment type="caution">
    <text evidence="1">The sequence shown here is derived from an EMBL/GenBank/DDBJ whole genome shotgun (WGS) entry which is preliminary data.</text>
</comment>